<accession>A0A2L2LMI4</accession>
<organism evidence="2 3">
    <name type="scientific">Agrobacterium tumefaciens</name>
    <dbReference type="NCBI Taxonomy" id="358"/>
    <lineage>
        <taxon>Bacteria</taxon>
        <taxon>Pseudomonadati</taxon>
        <taxon>Pseudomonadota</taxon>
        <taxon>Alphaproteobacteria</taxon>
        <taxon>Hyphomicrobiales</taxon>
        <taxon>Rhizobiaceae</taxon>
        <taxon>Rhizobium/Agrobacterium group</taxon>
        <taxon>Agrobacterium</taxon>
        <taxon>Agrobacterium tumefaciens complex</taxon>
    </lineage>
</organism>
<dbReference type="Proteomes" id="UP000237717">
    <property type="component" value="Plasmid pAt1D1609b"/>
</dbReference>
<evidence type="ECO:0000259" key="1">
    <source>
        <dbReference type="Pfam" id="PF20279"/>
    </source>
</evidence>
<dbReference type="InterPro" id="IPR046917">
    <property type="entry name" value="ABC-3C_CTD12"/>
</dbReference>
<name>A0A2L2LMI4_AGRTU</name>
<dbReference type="EMBL" id="CP026928">
    <property type="protein sequence ID" value="AVH45551.1"/>
    <property type="molecule type" value="Genomic_DNA"/>
</dbReference>
<gene>
    <name evidence="2" type="ORF">At1D1609_55200</name>
</gene>
<geneLocation type="plasmid" evidence="3">
    <name>pat1d1609b</name>
</geneLocation>
<sequence length="323" mass="36533">MLPRDYRLHELNEDEFEKLVVRICVRWLGEGVSPFASGRDGGRDGKFCGTANSFPSTAAPLSGHCVLQAKHISAPNKSCSDSDFATLLGKEHAKIKRLNGEAICDHYLVFTNRKYSGGADEKYMKDLLALGVTSAHIIGVERLHLALDDFADIRETLPNRLDSSPFRFEPDDLVEVIGALNAYTKDDGDSAFQSAFDFEKLKMPLKNKLNGVSDAYYQQVIVAQSMPHFDRVAQFLQNPRNQDFAALYHDAADELKQKIIARRDQFGAFDDIFLFMYEQIQQKREALKGKRRLITILLHYMYFNCDIGIKQLEESDDVVHADA</sequence>
<dbReference type="RefSeq" id="WP_104680554.1">
    <property type="nucleotide sequence ID" value="NZ_JAANRZ010000082.1"/>
</dbReference>
<keyword evidence="2" id="KW-0614">Plasmid</keyword>
<protein>
    <recommendedName>
        <fullName evidence="1">ABC-three component systems C-terminal domain-containing protein</fullName>
    </recommendedName>
</protein>
<evidence type="ECO:0000313" key="3">
    <source>
        <dbReference type="Proteomes" id="UP000237717"/>
    </source>
</evidence>
<feature type="domain" description="ABC-three component systems C-terminal" evidence="1">
    <location>
        <begin position="164"/>
        <end position="308"/>
    </location>
</feature>
<proteinExistence type="predicted"/>
<dbReference type="AlphaFoldDB" id="A0A2L2LMI4"/>
<dbReference type="Pfam" id="PF20279">
    <property type="entry name" value="CTD12"/>
    <property type="match status" value="1"/>
</dbReference>
<evidence type="ECO:0000313" key="2">
    <source>
        <dbReference type="EMBL" id="AVH45551.1"/>
    </source>
</evidence>
<reference evidence="2 3" key="1">
    <citation type="submission" date="2018-02" db="EMBL/GenBank/DDBJ databases">
        <title>Complete genome sequence of Agrobacterium tumefaciens 1D1609.</title>
        <authorList>
            <person name="Cho S.-T."/>
            <person name="Haryono M."/>
            <person name="Chang H.-H."/>
            <person name="Santos M.N."/>
            <person name="Lai E.-M."/>
            <person name="Kuo C.-H."/>
        </authorList>
    </citation>
    <scope>NUCLEOTIDE SEQUENCE [LARGE SCALE GENOMIC DNA]</scope>
    <source>
        <strain evidence="2 3">1D1609</strain>
        <plasmid evidence="3">Plasmid pat1d1609b</plasmid>
    </source>
</reference>